<accession>A0ABP8WSH8</accession>
<dbReference type="EMBL" id="BAABIM010000004">
    <property type="protein sequence ID" value="GAA4693318.1"/>
    <property type="molecule type" value="Genomic_DNA"/>
</dbReference>
<organism evidence="2 3">
    <name type="scientific">Nocardioides nanhaiensis</name>
    <dbReference type="NCBI Taxonomy" id="1476871"/>
    <lineage>
        <taxon>Bacteria</taxon>
        <taxon>Bacillati</taxon>
        <taxon>Actinomycetota</taxon>
        <taxon>Actinomycetes</taxon>
        <taxon>Propionibacteriales</taxon>
        <taxon>Nocardioidaceae</taxon>
        <taxon>Nocardioides</taxon>
    </lineage>
</organism>
<gene>
    <name evidence="2" type="ORF">GCM10023226_33980</name>
</gene>
<reference evidence="3" key="1">
    <citation type="journal article" date="2019" name="Int. J. Syst. Evol. Microbiol.">
        <title>The Global Catalogue of Microorganisms (GCM) 10K type strain sequencing project: providing services to taxonomists for standard genome sequencing and annotation.</title>
        <authorList>
            <consortium name="The Broad Institute Genomics Platform"/>
            <consortium name="The Broad Institute Genome Sequencing Center for Infectious Disease"/>
            <person name="Wu L."/>
            <person name="Ma J."/>
        </authorList>
    </citation>
    <scope>NUCLEOTIDE SEQUENCE [LARGE SCALE GENOMIC DNA]</scope>
    <source>
        <strain evidence="3">JCM 18127</strain>
    </source>
</reference>
<feature type="region of interest" description="Disordered" evidence="1">
    <location>
        <begin position="1"/>
        <end position="20"/>
    </location>
</feature>
<evidence type="ECO:0008006" key="4">
    <source>
        <dbReference type="Google" id="ProtNLM"/>
    </source>
</evidence>
<evidence type="ECO:0000256" key="1">
    <source>
        <dbReference type="SAM" id="MobiDB-lite"/>
    </source>
</evidence>
<dbReference type="Gene3D" id="1.10.1510.10">
    <property type="entry name" value="Uncharacterised protein YqeY/AIM41 PF09424, N-terminal domain"/>
    <property type="match status" value="1"/>
</dbReference>
<dbReference type="InterPro" id="IPR042184">
    <property type="entry name" value="YqeY/Aim41_N"/>
</dbReference>
<keyword evidence="3" id="KW-1185">Reference proteome</keyword>
<evidence type="ECO:0000313" key="2">
    <source>
        <dbReference type="EMBL" id="GAA4693318.1"/>
    </source>
</evidence>
<sequence>MAVPKPQHLLSPTMTSPLRESLRSRLLRARRERDTAAVSALRTAIAAVENAEAVPIPAAGPVTEVDRRVLGADEERRLVGDEAADLRLAERDHRSRGDQQRALVAAAGAEVLEQVLAQAPPSASGGRTSA</sequence>
<name>A0ABP8WSH8_9ACTN</name>
<proteinExistence type="predicted"/>
<dbReference type="Proteomes" id="UP001500621">
    <property type="component" value="Unassembled WGS sequence"/>
</dbReference>
<protein>
    <recommendedName>
        <fullName evidence="4">GatB/YqeY</fullName>
    </recommendedName>
</protein>
<evidence type="ECO:0000313" key="3">
    <source>
        <dbReference type="Proteomes" id="UP001500621"/>
    </source>
</evidence>
<comment type="caution">
    <text evidence="2">The sequence shown here is derived from an EMBL/GenBank/DDBJ whole genome shotgun (WGS) entry which is preliminary data.</text>
</comment>